<evidence type="ECO:0000313" key="5">
    <source>
        <dbReference type="Proteomes" id="UP001489004"/>
    </source>
</evidence>
<dbReference type="InterPro" id="IPR001611">
    <property type="entry name" value="Leu-rich_rpt"/>
</dbReference>
<keyword evidence="5" id="KW-1185">Reference proteome</keyword>
<dbReference type="Proteomes" id="UP001489004">
    <property type="component" value="Unassembled WGS sequence"/>
</dbReference>
<evidence type="ECO:0000313" key="4">
    <source>
        <dbReference type="EMBL" id="KAK9814786.1"/>
    </source>
</evidence>
<comment type="caution">
    <text evidence="4">The sequence shown here is derived from an EMBL/GenBank/DDBJ whole genome shotgun (WGS) entry which is preliminary data.</text>
</comment>
<keyword evidence="2" id="KW-0175">Coiled coil</keyword>
<sequence length="602" mass="66207">MPERSNVLKPLERVQPKVKQPHRRMSKKKLALLRRRISNVGEDLLKQLRAGWVEVNLAPLVAADVLVFAERLARNAGHLETLRLQCYPREFDREEQTPRQRGSRKRPHYQYNSPEHQALVKSTSELLVCERVRSRLAGALKTALDGKYHLQELALGVNLSVGTWTMISNAIGAHTGLHKVSFAGSALGDSNLLLLSEGLRNNLSIRELDLAGCSITDSGVAAIVGVIKAATARRAMEEWHEALREYPDLSLAPGLRRRVYRERRQQIASLVKTRCGGLLLLNLADNQISDKGALELAAAIRADATMIILGLRGNRLTSESEAELAELLRRHKSLLRIDLRQNGSPDMAILKKQLGRGGKRLRPTRAPSPALTTTSTQDVELLVAAHEAKASETTTQQAPVLVQSLQPPQQQPEMQEAGKRRSLESLELDIRVAKMEVMKAELLREVADLRAHLHGISAERARADEAIAHLAAENKALKERVAKLDVPPQQAKASQHSQLEPQTQPASAGEPAQPHRSDSPVPTQRTQAYPSENSPVHASTGLGVKRPGQARKSLKRRSTSHGPGRVGSGCAEQEQMLGALSQVLDNLEDITQQLQELCDLGS</sequence>
<reference evidence="4 5" key="1">
    <citation type="journal article" date="2024" name="Nat. Commun.">
        <title>Phylogenomics reveals the evolutionary origins of lichenization in chlorophyte algae.</title>
        <authorList>
            <person name="Puginier C."/>
            <person name="Libourel C."/>
            <person name="Otte J."/>
            <person name="Skaloud P."/>
            <person name="Haon M."/>
            <person name="Grisel S."/>
            <person name="Petersen M."/>
            <person name="Berrin J.G."/>
            <person name="Delaux P.M."/>
            <person name="Dal Grande F."/>
            <person name="Keller J."/>
        </authorList>
    </citation>
    <scope>NUCLEOTIDE SEQUENCE [LARGE SCALE GENOMIC DNA]</scope>
    <source>
        <strain evidence="4 5">SAG 2043</strain>
    </source>
</reference>
<feature type="compositionally biased region" description="Polar residues" evidence="3">
    <location>
        <begin position="520"/>
        <end position="537"/>
    </location>
</feature>
<dbReference type="AlphaFoldDB" id="A0AAW1Q216"/>
<feature type="region of interest" description="Disordered" evidence="3">
    <location>
        <begin position="1"/>
        <end position="26"/>
    </location>
</feature>
<dbReference type="PANTHER" id="PTHR24110">
    <property type="entry name" value="CENTROSOMAL PROTEIN OF 78 KDA"/>
    <property type="match status" value="1"/>
</dbReference>
<evidence type="ECO:0000256" key="1">
    <source>
        <dbReference type="ARBA" id="ARBA00004430"/>
    </source>
</evidence>
<evidence type="ECO:0000256" key="2">
    <source>
        <dbReference type="SAM" id="Coils"/>
    </source>
</evidence>
<feature type="region of interest" description="Disordered" evidence="3">
    <location>
        <begin position="356"/>
        <end position="375"/>
    </location>
</feature>
<dbReference type="SMART" id="SM00368">
    <property type="entry name" value="LRR_RI"/>
    <property type="match status" value="4"/>
</dbReference>
<organism evidence="4 5">
    <name type="scientific">[Myrmecia] bisecta</name>
    <dbReference type="NCBI Taxonomy" id="41462"/>
    <lineage>
        <taxon>Eukaryota</taxon>
        <taxon>Viridiplantae</taxon>
        <taxon>Chlorophyta</taxon>
        <taxon>core chlorophytes</taxon>
        <taxon>Trebouxiophyceae</taxon>
        <taxon>Trebouxiales</taxon>
        <taxon>Trebouxiaceae</taxon>
        <taxon>Myrmecia</taxon>
    </lineage>
</organism>
<dbReference type="SUPFAM" id="SSF52047">
    <property type="entry name" value="RNI-like"/>
    <property type="match status" value="1"/>
</dbReference>
<feature type="coiled-coil region" evidence="2">
    <location>
        <begin position="423"/>
        <end position="480"/>
    </location>
</feature>
<dbReference type="PANTHER" id="PTHR24110:SF3">
    <property type="entry name" value="CENTROSOMAL PROTEIN OF 78 KDA"/>
    <property type="match status" value="1"/>
</dbReference>
<dbReference type="InterPro" id="IPR032675">
    <property type="entry name" value="LRR_dom_sf"/>
</dbReference>
<proteinExistence type="predicted"/>
<evidence type="ECO:0000256" key="3">
    <source>
        <dbReference type="SAM" id="MobiDB-lite"/>
    </source>
</evidence>
<feature type="compositionally biased region" description="Basic residues" evidence="3">
    <location>
        <begin position="548"/>
        <end position="559"/>
    </location>
</feature>
<dbReference type="Pfam" id="PF13516">
    <property type="entry name" value="LRR_6"/>
    <property type="match status" value="2"/>
</dbReference>
<feature type="coiled-coil region" evidence="2">
    <location>
        <begin position="570"/>
        <end position="600"/>
    </location>
</feature>
<name>A0AAW1Q216_9CHLO</name>
<gene>
    <name evidence="4" type="ORF">WJX72_011466</name>
</gene>
<protein>
    <submittedName>
        <fullName evidence="4">Uncharacterized protein</fullName>
    </submittedName>
</protein>
<feature type="compositionally biased region" description="Polar residues" evidence="3">
    <location>
        <begin position="491"/>
        <end position="506"/>
    </location>
</feature>
<comment type="subcellular location">
    <subcellularLocation>
        <location evidence="1">Cytoplasm</location>
        <location evidence="1">Cytoskeleton</location>
        <location evidence="1">Cilium axoneme</location>
    </subcellularLocation>
</comment>
<dbReference type="Gene3D" id="3.80.10.10">
    <property type="entry name" value="Ribonuclease Inhibitor"/>
    <property type="match status" value="2"/>
</dbReference>
<dbReference type="EMBL" id="JALJOR010000007">
    <property type="protein sequence ID" value="KAK9814786.1"/>
    <property type="molecule type" value="Genomic_DNA"/>
</dbReference>
<feature type="region of interest" description="Disordered" evidence="3">
    <location>
        <begin position="92"/>
        <end position="115"/>
    </location>
</feature>
<feature type="region of interest" description="Disordered" evidence="3">
    <location>
        <begin position="485"/>
        <end position="569"/>
    </location>
</feature>
<accession>A0AAW1Q216</accession>
<dbReference type="GO" id="GO:0005930">
    <property type="term" value="C:axoneme"/>
    <property type="evidence" value="ECO:0007669"/>
    <property type="project" value="UniProtKB-SubCell"/>
</dbReference>